<evidence type="ECO:0000313" key="2">
    <source>
        <dbReference type="Proteomes" id="UP000636811"/>
    </source>
</evidence>
<evidence type="ECO:0000313" key="1">
    <source>
        <dbReference type="EMBL" id="MBF7981491.1"/>
    </source>
</evidence>
<comment type="caution">
    <text evidence="1">The sequence shown here is derived from an EMBL/GenBank/DDBJ whole genome shotgun (WGS) entry which is preliminary data.</text>
</comment>
<proteinExistence type="predicted"/>
<organism evidence="1 2">
    <name type="scientific">Rahnella laticis</name>
    <dbReference type="NCBI Taxonomy" id="2787622"/>
    <lineage>
        <taxon>Bacteria</taxon>
        <taxon>Pseudomonadati</taxon>
        <taxon>Pseudomonadota</taxon>
        <taxon>Gammaproteobacteria</taxon>
        <taxon>Enterobacterales</taxon>
        <taxon>Yersiniaceae</taxon>
        <taxon>Rahnella</taxon>
    </lineage>
</organism>
<sequence length="167" mass="18641">MLHAKYLMPFAVLLSGCTFNLNPTPDEYTGSDAAHIRVEDSGVTTFRVYNKVGNCYKKTSEKRLTSAITLIGLPTTTGKKIPGMKPSTDIGGLAMKEYSIQPGQRLSVVHYYDEVHTYGTYQKSFSTSFIPEPNHDYDLIVGNYSINIKDLTTPDTKVESWNDKICD</sequence>
<accession>A0ABS0E8R8</accession>
<name>A0ABS0E8R8_9GAMM</name>
<reference evidence="1 2" key="1">
    <citation type="submission" date="2020-11" db="EMBL/GenBank/DDBJ databases">
        <title>Taxonomic investigation of Rahnella strains.</title>
        <authorList>
            <person name="Lee S.D."/>
        </authorList>
    </citation>
    <scope>NUCLEOTIDE SEQUENCE [LARGE SCALE GENOMIC DNA]</scope>
    <source>
        <strain evidence="1 2">SAP-17</strain>
    </source>
</reference>
<dbReference type="EMBL" id="JADOBI010000009">
    <property type="protein sequence ID" value="MBF7981491.1"/>
    <property type="molecule type" value="Genomic_DNA"/>
</dbReference>
<gene>
    <name evidence="1" type="ORF">IV433_18935</name>
</gene>
<keyword evidence="2" id="KW-1185">Reference proteome</keyword>
<evidence type="ECO:0008006" key="3">
    <source>
        <dbReference type="Google" id="ProtNLM"/>
    </source>
</evidence>
<dbReference type="PROSITE" id="PS51257">
    <property type="entry name" value="PROKAR_LIPOPROTEIN"/>
    <property type="match status" value="1"/>
</dbReference>
<dbReference type="RefSeq" id="WP_195815466.1">
    <property type="nucleotide sequence ID" value="NZ_JADOBI010000009.1"/>
</dbReference>
<protein>
    <recommendedName>
        <fullName evidence="3">Lipoprotein</fullName>
    </recommendedName>
</protein>
<dbReference type="Proteomes" id="UP000636811">
    <property type="component" value="Unassembled WGS sequence"/>
</dbReference>